<dbReference type="Proteomes" id="UP001056778">
    <property type="component" value="Chromosome 1"/>
</dbReference>
<keyword evidence="1" id="KW-0547">Nucleotide-binding</keyword>
<keyword evidence="2" id="KW-1185">Reference proteome</keyword>
<organism evidence="1 2">
    <name type="scientific">Holotrichia oblita</name>
    <name type="common">Chafer beetle</name>
    <dbReference type="NCBI Taxonomy" id="644536"/>
    <lineage>
        <taxon>Eukaryota</taxon>
        <taxon>Metazoa</taxon>
        <taxon>Ecdysozoa</taxon>
        <taxon>Arthropoda</taxon>
        <taxon>Hexapoda</taxon>
        <taxon>Insecta</taxon>
        <taxon>Pterygota</taxon>
        <taxon>Neoptera</taxon>
        <taxon>Endopterygota</taxon>
        <taxon>Coleoptera</taxon>
        <taxon>Polyphaga</taxon>
        <taxon>Scarabaeiformia</taxon>
        <taxon>Scarabaeidae</taxon>
        <taxon>Melolonthinae</taxon>
        <taxon>Holotrichia</taxon>
    </lineage>
</organism>
<evidence type="ECO:0000313" key="1">
    <source>
        <dbReference type="EMBL" id="KAI4470486.1"/>
    </source>
</evidence>
<reference evidence="1" key="1">
    <citation type="submission" date="2022-04" db="EMBL/GenBank/DDBJ databases">
        <title>Chromosome-scale genome assembly of Holotrichia oblita Faldermann.</title>
        <authorList>
            <person name="Rongchong L."/>
        </authorList>
    </citation>
    <scope>NUCLEOTIDE SEQUENCE</scope>
    <source>
        <strain evidence="1">81SQS9</strain>
    </source>
</reference>
<protein>
    <submittedName>
        <fullName evidence="1">Atp-dependent rna helicase dbp3</fullName>
    </submittedName>
</protein>
<dbReference type="EMBL" id="CM043015">
    <property type="protein sequence ID" value="KAI4470486.1"/>
    <property type="molecule type" value="Genomic_DNA"/>
</dbReference>
<keyword evidence="1" id="KW-0378">Hydrolase</keyword>
<comment type="caution">
    <text evidence="1">The sequence shown here is derived from an EMBL/GenBank/DDBJ whole genome shotgun (WGS) entry which is preliminary data.</text>
</comment>
<gene>
    <name evidence="1" type="ORF">MML48_1g05897</name>
</gene>
<evidence type="ECO:0000313" key="2">
    <source>
        <dbReference type="Proteomes" id="UP001056778"/>
    </source>
</evidence>
<name>A0ACB9TUK9_HOLOL</name>
<proteinExistence type="predicted"/>
<keyword evidence="1" id="KW-0347">Helicase</keyword>
<accession>A0ACB9TUK9</accession>
<sequence length="435" mass="48335">MTSIAHNYEDKPRTKDVLIDEELQFNTLLLSQPTLSGLGNAGFRTPSPIQLKAIPIGKCGFDLIIKAKSGTGLCVRSFIGGLPFDQDIKNLNKCHIAVGAPGRVKHLIESGALKTNAIKLLVLDEADKLVSGDMKFDINYISKKLPLEKQVIAASATYSENDYKYLETIMSGPTLVEPTTDTPLLLGLKQYVSVVKSNLNVVHQLNIKNDELLRLLSYITFSQSLVFTNYQTRAESISNILNRKGWNSTYISGLQSQPERLKAIRSFREGKCRVLLSTDVSARGIDVENVDLVINYDVPLQPYTYLHRLGRAGRFGSHGICITIAAYGKELNEYRIILGSIGGNNIFVPQLPTNKDLPNDLWNIDTSAFQLIQGILDVGSESLDKCEIINSVTSWKKERNNNKQPKVDTKETNKDTISECSSLQSDDKKENKLKV</sequence>
<keyword evidence="1" id="KW-0067">ATP-binding</keyword>